<name>A0AAN8YC76_SOLBU</name>
<comment type="caution">
    <text evidence="2">The sequence shown here is derived from an EMBL/GenBank/DDBJ whole genome shotgun (WGS) entry which is preliminary data.</text>
</comment>
<evidence type="ECO:0000313" key="3">
    <source>
        <dbReference type="Proteomes" id="UP001371456"/>
    </source>
</evidence>
<evidence type="ECO:0000313" key="2">
    <source>
        <dbReference type="EMBL" id="KAK6784198.1"/>
    </source>
</evidence>
<dbReference type="EMBL" id="JBANQN010000007">
    <property type="protein sequence ID" value="KAK6784198.1"/>
    <property type="molecule type" value="Genomic_DNA"/>
</dbReference>
<accession>A0AAN8YC76</accession>
<gene>
    <name evidence="2" type="ORF">RDI58_017652</name>
</gene>
<dbReference type="AlphaFoldDB" id="A0AAN8YC76"/>
<feature type="region of interest" description="Disordered" evidence="1">
    <location>
        <begin position="1"/>
        <end position="44"/>
    </location>
</feature>
<evidence type="ECO:0000256" key="1">
    <source>
        <dbReference type="SAM" id="MobiDB-lite"/>
    </source>
</evidence>
<sequence length="44" mass="5115">MIATKKDQDNHSRYIERETTGQRGEGNPKGEGKHNDQRKYKQAI</sequence>
<protein>
    <submittedName>
        <fullName evidence="2">Uncharacterized protein</fullName>
    </submittedName>
</protein>
<dbReference type="Proteomes" id="UP001371456">
    <property type="component" value="Unassembled WGS sequence"/>
</dbReference>
<reference evidence="2 3" key="1">
    <citation type="submission" date="2024-02" db="EMBL/GenBank/DDBJ databases">
        <title>de novo genome assembly of Solanum bulbocastanum strain 11H21.</title>
        <authorList>
            <person name="Hosaka A.J."/>
        </authorList>
    </citation>
    <scope>NUCLEOTIDE SEQUENCE [LARGE SCALE GENOMIC DNA]</scope>
    <source>
        <tissue evidence="2">Young leaves</tissue>
    </source>
</reference>
<keyword evidence="3" id="KW-1185">Reference proteome</keyword>
<proteinExistence type="predicted"/>
<organism evidence="2 3">
    <name type="scientific">Solanum bulbocastanum</name>
    <name type="common">Wild potato</name>
    <dbReference type="NCBI Taxonomy" id="147425"/>
    <lineage>
        <taxon>Eukaryota</taxon>
        <taxon>Viridiplantae</taxon>
        <taxon>Streptophyta</taxon>
        <taxon>Embryophyta</taxon>
        <taxon>Tracheophyta</taxon>
        <taxon>Spermatophyta</taxon>
        <taxon>Magnoliopsida</taxon>
        <taxon>eudicotyledons</taxon>
        <taxon>Gunneridae</taxon>
        <taxon>Pentapetalae</taxon>
        <taxon>asterids</taxon>
        <taxon>lamiids</taxon>
        <taxon>Solanales</taxon>
        <taxon>Solanaceae</taxon>
        <taxon>Solanoideae</taxon>
        <taxon>Solaneae</taxon>
        <taxon>Solanum</taxon>
    </lineage>
</organism>